<dbReference type="Pfam" id="PF10517">
    <property type="entry name" value="DM13"/>
    <property type="match status" value="1"/>
</dbReference>
<dbReference type="PROSITE" id="PS51549">
    <property type="entry name" value="DM13"/>
    <property type="match status" value="1"/>
</dbReference>
<proteinExistence type="predicted"/>
<dbReference type="InterPro" id="IPR019545">
    <property type="entry name" value="DM13_domain"/>
</dbReference>
<feature type="domain" description="DM13" evidence="2">
    <location>
        <begin position="16"/>
        <end position="123"/>
    </location>
</feature>
<keyword evidence="1" id="KW-0677">Repeat</keyword>
<dbReference type="AlphaFoldDB" id="A0A7R9IFD5"/>
<organism evidence="3">
    <name type="scientific">Timema tahoe</name>
    <dbReference type="NCBI Taxonomy" id="61484"/>
    <lineage>
        <taxon>Eukaryota</taxon>
        <taxon>Metazoa</taxon>
        <taxon>Ecdysozoa</taxon>
        <taxon>Arthropoda</taxon>
        <taxon>Hexapoda</taxon>
        <taxon>Insecta</taxon>
        <taxon>Pterygota</taxon>
        <taxon>Neoptera</taxon>
        <taxon>Polyneoptera</taxon>
        <taxon>Phasmatodea</taxon>
        <taxon>Timematodea</taxon>
        <taxon>Timematoidea</taxon>
        <taxon>Timematidae</taxon>
        <taxon>Timema</taxon>
    </lineage>
</organism>
<sequence>MTLSCVNAEEKEIYRGKYLGKINSYHHQVSGDVYAVDEYTFLFINFNYDGNGADTFFWAGATNRPGPQGFIIPDEFGKTNMLERYFNKDFTLTLPDGKKITEIKWIAIYDLSSQNTFGDVYIPEEFEPPATQTVSQLTGKSHNVNSDSIEILDAKTIRILQFTYDGQGKDIALSSPVCLQTHTSGLAWGHSLRPRAVKYRMNMDIWTRSEGTPRKTLLWKYPESSLSSTSTGSVCLMSSSKENYGSVIIPDGLNVPPSLVEVIVSVESKENYGSVIIPDVLNVPPSLVEVIVSVESKENCY</sequence>
<dbReference type="PANTHER" id="PTHR24036:SF16">
    <property type="entry name" value="KNICKKOPF"/>
    <property type="match status" value="1"/>
</dbReference>
<protein>
    <recommendedName>
        <fullName evidence="2">DM13 domain-containing protein</fullName>
    </recommendedName>
</protein>
<name>A0A7R9IFD5_9NEOP</name>
<evidence type="ECO:0000259" key="2">
    <source>
        <dbReference type="PROSITE" id="PS51549"/>
    </source>
</evidence>
<reference evidence="3" key="1">
    <citation type="submission" date="2020-11" db="EMBL/GenBank/DDBJ databases">
        <authorList>
            <person name="Tran Van P."/>
        </authorList>
    </citation>
    <scope>NUCLEOTIDE SEQUENCE</scope>
</reference>
<dbReference type="PANTHER" id="PTHR24036">
    <property type="entry name" value="SKELETOR-RELATED"/>
    <property type="match status" value="1"/>
</dbReference>
<dbReference type="SMART" id="SM00686">
    <property type="entry name" value="DM13"/>
    <property type="match status" value="2"/>
</dbReference>
<accession>A0A7R9IFD5</accession>
<evidence type="ECO:0000256" key="1">
    <source>
        <dbReference type="ARBA" id="ARBA00022737"/>
    </source>
</evidence>
<evidence type="ECO:0000313" key="3">
    <source>
        <dbReference type="EMBL" id="CAD7457254.1"/>
    </source>
</evidence>
<gene>
    <name evidence="3" type="ORF">TTEB3V08_LOCUS5259</name>
</gene>
<dbReference type="InterPro" id="IPR052126">
    <property type="entry name" value="Spindle_Org/Thrombomodulin"/>
</dbReference>
<dbReference type="EMBL" id="OE001627">
    <property type="protein sequence ID" value="CAD7457254.1"/>
    <property type="molecule type" value="Genomic_DNA"/>
</dbReference>